<keyword evidence="3" id="KW-1185">Reference proteome</keyword>
<evidence type="ECO:0000259" key="1">
    <source>
        <dbReference type="Pfam" id="PF24494"/>
    </source>
</evidence>
<dbReference type="Proteomes" id="UP000664521">
    <property type="component" value="Unassembled WGS sequence"/>
</dbReference>
<dbReference type="EMBL" id="CAJPDS010000063">
    <property type="protein sequence ID" value="CAF9932559.1"/>
    <property type="molecule type" value="Genomic_DNA"/>
</dbReference>
<reference evidence="2" key="1">
    <citation type="submission" date="2021-03" db="EMBL/GenBank/DDBJ databases">
        <authorList>
            <person name="Tagirdzhanova G."/>
        </authorList>
    </citation>
    <scope>NUCLEOTIDE SEQUENCE</scope>
</reference>
<dbReference type="Pfam" id="PF24494">
    <property type="entry name" value="DUF7587"/>
    <property type="match status" value="1"/>
</dbReference>
<evidence type="ECO:0000313" key="3">
    <source>
        <dbReference type="Proteomes" id="UP000664521"/>
    </source>
</evidence>
<name>A0A8H3IYG5_9LECA</name>
<protein>
    <recommendedName>
        <fullName evidence="1">DUF7587 domain-containing protein</fullName>
    </recommendedName>
</protein>
<accession>A0A8H3IYG5</accession>
<evidence type="ECO:0000313" key="2">
    <source>
        <dbReference type="EMBL" id="CAF9932559.1"/>
    </source>
</evidence>
<gene>
    <name evidence="2" type="ORF">HETSPECPRED_008398</name>
</gene>
<proteinExistence type="predicted"/>
<sequence length="303" mass="33780">MAPLAKDILQALPHTPPSVPQLLFRVSHSASHVTRIGRSFQADCPTPAPSLSIPSFRDHLSDHLKWTITRPSPFISTTTSLLKALIYARWQCLQGRQNTRITLLDGRHLPAGTVYSARALLHAFEVPPNGTPWHDVPDGEYLVLGQVPERAWRGEVSYEAIHAEIEMLLPELADKPHQLLEGLREFYHGARELIVRAEREGRGGWLVRAGEYEAARKIGSGFRGHELADNSLLVTLMVLAFRGRGCGSIDWPRVGRDFAGKPLSECLQYPTADAETLASMPEMEEWKRLVEMAKENLGSTSKL</sequence>
<comment type="caution">
    <text evidence="2">The sequence shown here is derived from an EMBL/GenBank/DDBJ whole genome shotgun (WGS) entry which is preliminary data.</text>
</comment>
<feature type="domain" description="DUF7587" evidence="1">
    <location>
        <begin position="19"/>
        <end position="152"/>
    </location>
</feature>
<dbReference type="AlphaFoldDB" id="A0A8H3IYG5"/>
<organism evidence="2 3">
    <name type="scientific">Heterodermia speciosa</name>
    <dbReference type="NCBI Taxonomy" id="116794"/>
    <lineage>
        <taxon>Eukaryota</taxon>
        <taxon>Fungi</taxon>
        <taxon>Dikarya</taxon>
        <taxon>Ascomycota</taxon>
        <taxon>Pezizomycotina</taxon>
        <taxon>Lecanoromycetes</taxon>
        <taxon>OSLEUM clade</taxon>
        <taxon>Lecanoromycetidae</taxon>
        <taxon>Caliciales</taxon>
        <taxon>Physciaceae</taxon>
        <taxon>Heterodermia</taxon>
    </lineage>
</organism>
<dbReference type="InterPro" id="IPR056009">
    <property type="entry name" value="DUF7587"/>
</dbReference>
<dbReference type="OrthoDB" id="4924573at2759"/>